<evidence type="ECO:0000313" key="8">
    <source>
        <dbReference type="EMBL" id="PWJ30659.1"/>
    </source>
</evidence>
<dbReference type="InterPro" id="IPR036986">
    <property type="entry name" value="S4_RNA-bd_sf"/>
</dbReference>
<comment type="caution">
    <text evidence="8">The sequence shown here is derived from an EMBL/GenBank/DDBJ whole genome shotgun (WGS) entry which is preliminary data.</text>
</comment>
<keyword evidence="3 6" id="KW-0413">Isomerase</keyword>
<evidence type="ECO:0000256" key="2">
    <source>
        <dbReference type="ARBA" id="ARBA00010876"/>
    </source>
</evidence>
<comment type="function">
    <text evidence="6">Responsible for synthesis of pseudouridine from uracil.</text>
</comment>
<dbReference type="GO" id="GO:0009982">
    <property type="term" value="F:pseudouridine synthase activity"/>
    <property type="evidence" value="ECO:0007669"/>
    <property type="project" value="InterPro"/>
</dbReference>
<dbReference type="PANTHER" id="PTHR21600">
    <property type="entry name" value="MITOCHONDRIAL RNA PSEUDOURIDINE SYNTHASE"/>
    <property type="match status" value="1"/>
</dbReference>
<dbReference type="PROSITE" id="PS50889">
    <property type="entry name" value="S4"/>
    <property type="match status" value="1"/>
</dbReference>
<evidence type="ECO:0000313" key="9">
    <source>
        <dbReference type="Proteomes" id="UP000245845"/>
    </source>
</evidence>
<dbReference type="AlphaFoldDB" id="A0A2Y9BBE7"/>
<protein>
    <recommendedName>
        <fullName evidence="6">Pseudouridine synthase</fullName>
        <ecNumber evidence="6">5.4.99.-</ecNumber>
    </recommendedName>
</protein>
<gene>
    <name evidence="8" type="ORF">A8806_10363</name>
</gene>
<dbReference type="InterPro" id="IPR006225">
    <property type="entry name" value="PsdUridine_synth_RluC/D"/>
</dbReference>
<dbReference type="CDD" id="cd00165">
    <property type="entry name" value="S4"/>
    <property type="match status" value="1"/>
</dbReference>
<dbReference type="GO" id="GO:0000455">
    <property type="term" value="P:enzyme-directed rRNA pseudouridine synthesis"/>
    <property type="evidence" value="ECO:0007669"/>
    <property type="project" value="TreeGrafter"/>
</dbReference>
<dbReference type="RefSeq" id="WP_109730301.1">
    <property type="nucleotide sequence ID" value="NZ_BAAACK010000004.1"/>
</dbReference>
<sequence>MQQIIIKDNEAGQRLDKMLAKYLNEAPKSFLYKMLRKKNITLNGKKAAGNEKLVSGDEVKLFLSDETIARFSSSLVQYTKEKLDILYEDENILLINKPAGMLSQKAVDSDESVVEHLITYLLTSGQLSEQDLKTFKPSVCNRLDRNTSGMIAAGKSLKGLQELSRLFKDRTLGKYYLCLAAGNITEPSRIQGYLAKDEKTNQVTVRTVKTDGADPIETEYRPLKADGDVTLLEVHLITGKTHQIRAHLASVGHPVIGDYKYGNRNVNDSYRKAYGLEHQLLHAYRLIFPELKGALSNLSQKEFIAPLTKEFCEIAADKGVL</sequence>
<dbReference type="InterPro" id="IPR020103">
    <property type="entry name" value="PsdUridine_synth_cat_dom_sf"/>
</dbReference>
<dbReference type="Gene3D" id="3.10.290.10">
    <property type="entry name" value="RNA-binding S4 domain"/>
    <property type="match status" value="1"/>
</dbReference>
<dbReference type="InterPro" id="IPR050188">
    <property type="entry name" value="RluA_PseudoU_synthase"/>
</dbReference>
<name>A0A2Y9BBE7_9FIRM</name>
<dbReference type="CDD" id="cd02869">
    <property type="entry name" value="PseudoU_synth_RluA_like"/>
    <property type="match status" value="1"/>
</dbReference>
<organism evidence="8 9">
    <name type="scientific">Faecalicatena orotica</name>
    <dbReference type="NCBI Taxonomy" id="1544"/>
    <lineage>
        <taxon>Bacteria</taxon>
        <taxon>Bacillati</taxon>
        <taxon>Bacillota</taxon>
        <taxon>Clostridia</taxon>
        <taxon>Lachnospirales</taxon>
        <taxon>Lachnospiraceae</taxon>
        <taxon>Faecalicatena</taxon>
    </lineage>
</organism>
<keyword evidence="5" id="KW-0694">RNA-binding</keyword>
<evidence type="ECO:0000256" key="4">
    <source>
        <dbReference type="PIRSR" id="PIRSR606225-1"/>
    </source>
</evidence>
<reference evidence="8 9" key="1">
    <citation type="submission" date="2018-05" db="EMBL/GenBank/DDBJ databases">
        <title>The Hungate 1000. A catalogue of reference genomes from the rumen microbiome.</title>
        <authorList>
            <person name="Kelly W."/>
        </authorList>
    </citation>
    <scope>NUCLEOTIDE SEQUENCE [LARGE SCALE GENOMIC DNA]</scope>
    <source>
        <strain evidence="8 9">NLAE-zl-C242</strain>
    </source>
</reference>
<evidence type="ECO:0000256" key="6">
    <source>
        <dbReference type="RuleBase" id="RU362028"/>
    </source>
</evidence>
<comment type="similarity">
    <text evidence="2 6">Belongs to the pseudouridine synthase RluA family.</text>
</comment>
<dbReference type="InterPro" id="IPR006145">
    <property type="entry name" value="PsdUridine_synth_RsuA/RluA"/>
</dbReference>
<dbReference type="Pfam" id="PF00849">
    <property type="entry name" value="PseudoU_synth_2"/>
    <property type="match status" value="1"/>
</dbReference>
<accession>A0A2Y9BBE7</accession>
<dbReference type="EMBL" id="QGDL01000003">
    <property type="protein sequence ID" value="PWJ30659.1"/>
    <property type="molecule type" value="Genomic_DNA"/>
</dbReference>
<dbReference type="PANTHER" id="PTHR21600:SF44">
    <property type="entry name" value="RIBOSOMAL LARGE SUBUNIT PSEUDOURIDINE SYNTHASE D"/>
    <property type="match status" value="1"/>
</dbReference>
<feature type="active site" evidence="4">
    <location>
        <position position="144"/>
    </location>
</feature>
<dbReference type="Proteomes" id="UP000245845">
    <property type="component" value="Unassembled WGS sequence"/>
</dbReference>
<evidence type="ECO:0000256" key="1">
    <source>
        <dbReference type="ARBA" id="ARBA00000073"/>
    </source>
</evidence>
<dbReference type="EC" id="5.4.99.-" evidence="6"/>
<evidence type="ECO:0000256" key="5">
    <source>
        <dbReference type="PROSITE-ProRule" id="PRU00182"/>
    </source>
</evidence>
<dbReference type="OrthoDB" id="9807829at2"/>
<dbReference type="Gene3D" id="3.30.2350.10">
    <property type="entry name" value="Pseudouridine synthase"/>
    <property type="match status" value="1"/>
</dbReference>
<dbReference type="GO" id="GO:0003723">
    <property type="term" value="F:RNA binding"/>
    <property type="evidence" value="ECO:0007669"/>
    <property type="project" value="UniProtKB-KW"/>
</dbReference>
<dbReference type="NCBIfam" id="TIGR00005">
    <property type="entry name" value="rluA_subfam"/>
    <property type="match status" value="1"/>
</dbReference>
<dbReference type="GO" id="GO:0140098">
    <property type="term" value="F:catalytic activity, acting on RNA"/>
    <property type="evidence" value="ECO:0007669"/>
    <property type="project" value="UniProtKB-ARBA"/>
</dbReference>
<evidence type="ECO:0000259" key="7">
    <source>
        <dbReference type="Pfam" id="PF00849"/>
    </source>
</evidence>
<evidence type="ECO:0000256" key="3">
    <source>
        <dbReference type="ARBA" id="ARBA00023235"/>
    </source>
</evidence>
<comment type="catalytic activity">
    <reaction evidence="1 6">
        <text>a uridine in RNA = a pseudouridine in RNA</text>
        <dbReference type="Rhea" id="RHEA:48348"/>
        <dbReference type="Rhea" id="RHEA-COMP:12068"/>
        <dbReference type="Rhea" id="RHEA-COMP:12069"/>
        <dbReference type="ChEBI" id="CHEBI:65314"/>
        <dbReference type="ChEBI" id="CHEBI:65315"/>
    </reaction>
</comment>
<feature type="domain" description="Pseudouridine synthase RsuA/RluA-like" evidence="7">
    <location>
        <begin position="91"/>
        <end position="250"/>
    </location>
</feature>
<dbReference type="SUPFAM" id="SSF55120">
    <property type="entry name" value="Pseudouridine synthase"/>
    <property type="match status" value="1"/>
</dbReference>
<proteinExistence type="inferred from homology"/>
<keyword evidence="9" id="KW-1185">Reference proteome</keyword>